<feature type="region of interest" description="Disordered" evidence="1">
    <location>
        <begin position="201"/>
        <end position="231"/>
    </location>
</feature>
<keyword evidence="4" id="KW-1185">Reference proteome</keyword>
<feature type="compositionally biased region" description="Basic and acidic residues" evidence="1">
    <location>
        <begin position="217"/>
        <end position="226"/>
    </location>
</feature>
<dbReference type="EMBL" id="JAPWDV010000001">
    <property type="protein sequence ID" value="KAJ6222174.1"/>
    <property type="molecule type" value="Genomic_DNA"/>
</dbReference>
<dbReference type="InterPro" id="IPR011993">
    <property type="entry name" value="PH-like_dom_sf"/>
</dbReference>
<evidence type="ECO:0000313" key="4">
    <source>
        <dbReference type="Proteomes" id="UP001142055"/>
    </source>
</evidence>
<sequence length="270" mass="30730">MTNIDSSVHCVQIIETDASIRCGLLPSTEYQLSVQLSQVVLQQDNQVLLQWPFRHVRRYGYTTNSFSVEVGSKCDTGEGLFIFRSRRSIQLYHQVIENVAKIKQLKSRQLVRTGSMEVAQSTVPSSQSSSIRSSVLDAHISESANHNNQLHNQHSIRSSIIPHYKRNECEYAQVYSDAECVLLKDVKIGNRRNNRTVVNERKRKHVQEPITIDSDSNDEKRSKIEDPEPISSSSSILSCIICFEPYSKMFGSTYEVCWTKAMCHVSQKAD</sequence>
<comment type="caution">
    <text evidence="3">The sequence shown here is derived from an EMBL/GenBank/DDBJ whole genome shotgun (WGS) entry which is preliminary data.</text>
</comment>
<proteinExistence type="predicted"/>
<dbReference type="Pfam" id="PF02174">
    <property type="entry name" value="IRS"/>
    <property type="match status" value="1"/>
</dbReference>
<evidence type="ECO:0000313" key="3">
    <source>
        <dbReference type="EMBL" id="KAJ6222174.1"/>
    </source>
</evidence>
<evidence type="ECO:0000259" key="2">
    <source>
        <dbReference type="PROSITE" id="PS51064"/>
    </source>
</evidence>
<dbReference type="GO" id="GO:0005737">
    <property type="term" value="C:cytoplasm"/>
    <property type="evidence" value="ECO:0007669"/>
    <property type="project" value="TreeGrafter"/>
</dbReference>
<dbReference type="PROSITE" id="PS51064">
    <property type="entry name" value="IRS_PTB"/>
    <property type="match status" value="1"/>
</dbReference>
<dbReference type="GO" id="GO:0043410">
    <property type="term" value="P:positive regulation of MAPK cascade"/>
    <property type="evidence" value="ECO:0007669"/>
    <property type="project" value="TreeGrafter"/>
</dbReference>
<reference evidence="3" key="1">
    <citation type="submission" date="2022-12" db="EMBL/GenBank/DDBJ databases">
        <title>Genome assemblies of Blomia tropicalis.</title>
        <authorList>
            <person name="Cui Y."/>
        </authorList>
    </citation>
    <scope>NUCLEOTIDE SEQUENCE</scope>
    <source>
        <tissue evidence="3">Adult mites</tissue>
    </source>
</reference>
<dbReference type="PANTHER" id="PTHR21258:SF62">
    <property type="entry name" value="INSULIN RECEPTOR SUBSTRATE 1"/>
    <property type="match status" value="1"/>
</dbReference>
<dbReference type="SMART" id="SM01244">
    <property type="entry name" value="IRS"/>
    <property type="match status" value="1"/>
</dbReference>
<dbReference type="Proteomes" id="UP001142055">
    <property type="component" value="Chromosome 1"/>
</dbReference>
<dbReference type="SMART" id="SM00310">
    <property type="entry name" value="PTBI"/>
    <property type="match status" value="1"/>
</dbReference>
<dbReference type="AlphaFoldDB" id="A0A9Q0RPV8"/>
<dbReference type="InterPro" id="IPR050996">
    <property type="entry name" value="Docking_Protein_DOK"/>
</dbReference>
<dbReference type="Gene3D" id="2.30.29.30">
    <property type="entry name" value="Pleckstrin-homology domain (PH domain)/Phosphotyrosine-binding domain (PTB)"/>
    <property type="match status" value="1"/>
</dbReference>
<dbReference type="PANTHER" id="PTHR21258">
    <property type="entry name" value="DOCKING PROTEIN RELATED"/>
    <property type="match status" value="1"/>
</dbReference>
<feature type="domain" description="IRS-type PTB" evidence="2">
    <location>
        <begin position="5"/>
        <end position="109"/>
    </location>
</feature>
<dbReference type="GO" id="GO:0007265">
    <property type="term" value="P:Ras protein signal transduction"/>
    <property type="evidence" value="ECO:0007669"/>
    <property type="project" value="TreeGrafter"/>
</dbReference>
<protein>
    <recommendedName>
        <fullName evidence="2">IRS-type PTB domain-containing protein</fullName>
    </recommendedName>
</protein>
<accession>A0A9Q0RPV8</accession>
<dbReference type="SUPFAM" id="SSF50729">
    <property type="entry name" value="PH domain-like"/>
    <property type="match status" value="1"/>
</dbReference>
<name>A0A9Q0RPV8_BLOTA</name>
<dbReference type="GO" id="GO:0007169">
    <property type="term" value="P:cell surface receptor protein tyrosine kinase signaling pathway"/>
    <property type="evidence" value="ECO:0007669"/>
    <property type="project" value="TreeGrafter"/>
</dbReference>
<gene>
    <name evidence="3" type="ORF">RDWZM_000719</name>
</gene>
<organism evidence="3 4">
    <name type="scientific">Blomia tropicalis</name>
    <name type="common">Mite</name>
    <dbReference type="NCBI Taxonomy" id="40697"/>
    <lineage>
        <taxon>Eukaryota</taxon>
        <taxon>Metazoa</taxon>
        <taxon>Ecdysozoa</taxon>
        <taxon>Arthropoda</taxon>
        <taxon>Chelicerata</taxon>
        <taxon>Arachnida</taxon>
        <taxon>Acari</taxon>
        <taxon>Acariformes</taxon>
        <taxon>Sarcoptiformes</taxon>
        <taxon>Astigmata</taxon>
        <taxon>Glycyphagoidea</taxon>
        <taxon>Echimyopodidae</taxon>
        <taxon>Blomia</taxon>
    </lineage>
</organism>
<evidence type="ECO:0000256" key="1">
    <source>
        <dbReference type="SAM" id="MobiDB-lite"/>
    </source>
</evidence>
<dbReference type="InterPro" id="IPR002404">
    <property type="entry name" value="IRS_PTB"/>
</dbReference>